<dbReference type="AlphaFoldDB" id="A0A6H1Q2F1"/>
<dbReference type="InterPro" id="IPR027304">
    <property type="entry name" value="Trigger_fact/SurA_dom_sf"/>
</dbReference>
<feature type="transmembrane region" description="Helical" evidence="5">
    <location>
        <begin position="12"/>
        <end position="35"/>
    </location>
</feature>
<dbReference type="GO" id="GO:0005886">
    <property type="term" value="C:plasma membrane"/>
    <property type="evidence" value="ECO:0007669"/>
    <property type="project" value="UniProtKB-SubCell"/>
</dbReference>
<keyword evidence="3 5" id="KW-0472">Membrane</keyword>
<sequence>MINPLSNFTKKKIGGLILIFVIIIAFGFGGFGGGFNTGNQNNIAKINNTNISTQDFMDYLNQSGLTQQVIKENIDKNVIEELLSSLVSSTLLNLEIKDLNLVISDKIIAETLKKNKNFLDENGNFQRTLYEKFLLTNSMSAAMYEIKLKNNVLQRELFTYISGGAKSPKFLTDKHFLEKNRKLYIEFIKLNKFYKKADKFTDQEIKMFIDDNSEKLKQDYIDFSYVILTPKNLLGIDDFNQAFFDVIDEIDNKISKNVDFKTITNELDIDVITINDYINLENKETIENKIYNSRKDNIEILEDNGTFIFYQIDSVIQKLPNLNDERFVKQITNLLFQKEKFEFNKDILSQLDKNEFNQASFDKLGGGEVEKIQLNSIKDINKFENNSVKILYTLPINTFTLIADREDNIFVAKVIKFEDTKISQDSNILNAIANEASAENRNGILKSYDYLLNNKYEVIVNEKTLDRVKNYFK</sequence>
<organism evidence="6 7">
    <name type="scientific">Candidatus Pelagibacter giovannonii</name>
    <dbReference type="NCBI Taxonomy" id="2563896"/>
    <lineage>
        <taxon>Bacteria</taxon>
        <taxon>Pseudomonadati</taxon>
        <taxon>Pseudomonadota</taxon>
        <taxon>Alphaproteobacteria</taxon>
        <taxon>Candidatus Pelagibacterales</taxon>
        <taxon>Candidatus Pelagibacteraceae</taxon>
        <taxon>Candidatus Pelagibacter</taxon>
    </lineage>
</organism>
<evidence type="ECO:0000313" key="6">
    <source>
        <dbReference type="EMBL" id="QIZ20435.1"/>
    </source>
</evidence>
<dbReference type="EMBL" id="CP038852">
    <property type="protein sequence ID" value="QIZ20435.1"/>
    <property type="molecule type" value="Genomic_DNA"/>
</dbReference>
<dbReference type="Pfam" id="PF13624">
    <property type="entry name" value="SurA_N_3"/>
    <property type="match status" value="1"/>
</dbReference>
<evidence type="ECO:0000256" key="1">
    <source>
        <dbReference type="ARBA" id="ARBA00004236"/>
    </source>
</evidence>
<dbReference type="PANTHER" id="PTHR47529:SF1">
    <property type="entry name" value="PERIPLASMIC CHAPERONE PPID"/>
    <property type="match status" value="1"/>
</dbReference>
<dbReference type="Proteomes" id="UP000501094">
    <property type="component" value="Chromosome"/>
</dbReference>
<proteinExistence type="predicted"/>
<evidence type="ECO:0000256" key="3">
    <source>
        <dbReference type="ARBA" id="ARBA00023136"/>
    </source>
</evidence>
<gene>
    <name evidence="6" type="ORF">E5R92_01360</name>
</gene>
<evidence type="ECO:0000313" key="7">
    <source>
        <dbReference type="Proteomes" id="UP000501094"/>
    </source>
</evidence>
<dbReference type="PANTHER" id="PTHR47529">
    <property type="entry name" value="PEPTIDYL-PROLYL CIS-TRANS ISOMERASE D"/>
    <property type="match status" value="1"/>
</dbReference>
<comment type="subcellular location">
    <subcellularLocation>
        <location evidence="1">Cell membrane</location>
    </subcellularLocation>
</comment>
<keyword evidence="5" id="KW-1133">Transmembrane helix</keyword>
<evidence type="ECO:0000256" key="2">
    <source>
        <dbReference type="ARBA" id="ARBA00022475"/>
    </source>
</evidence>
<keyword evidence="5" id="KW-0812">Transmembrane</keyword>
<dbReference type="KEGG" id="peg:E5R92_01360"/>
<protein>
    <submittedName>
        <fullName evidence="6">SurA</fullName>
    </submittedName>
</protein>
<accession>A0A6H1Q2F1</accession>
<name>A0A6H1Q2F1_9PROT</name>
<keyword evidence="7" id="KW-1185">Reference proteome</keyword>
<reference evidence="6 7" key="1">
    <citation type="journal article" date="2020" name="Nat. Microbiol.">
        <title>Lysogenic host-virus interactions in SAR11 marine bacteria.</title>
        <authorList>
            <person name="Morris R.M."/>
            <person name="Cain K.R."/>
            <person name="Hvorecny K.L."/>
            <person name="Kollman J.M."/>
        </authorList>
    </citation>
    <scope>NUCLEOTIDE SEQUENCE [LARGE SCALE GENOMIC DNA]</scope>
    <source>
        <strain evidence="6 7">NP1</strain>
    </source>
</reference>
<evidence type="ECO:0000256" key="4">
    <source>
        <dbReference type="ARBA" id="ARBA00023186"/>
    </source>
</evidence>
<dbReference type="SUPFAM" id="SSF109998">
    <property type="entry name" value="Triger factor/SurA peptide-binding domain-like"/>
    <property type="match status" value="1"/>
</dbReference>
<keyword evidence="2" id="KW-1003">Cell membrane</keyword>
<dbReference type="InterPro" id="IPR052029">
    <property type="entry name" value="PpiD_chaperone"/>
</dbReference>
<dbReference type="RefSeq" id="WP_168606328.1">
    <property type="nucleotide sequence ID" value="NZ_CP038852.1"/>
</dbReference>
<evidence type="ECO:0000256" key="5">
    <source>
        <dbReference type="SAM" id="Phobius"/>
    </source>
</evidence>
<keyword evidence="4" id="KW-0143">Chaperone</keyword>